<evidence type="ECO:0000256" key="1">
    <source>
        <dbReference type="SAM" id="Phobius"/>
    </source>
</evidence>
<dbReference type="RefSeq" id="WP_338451411.1">
    <property type="nucleotide sequence ID" value="NZ_CP137640.1"/>
</dbReference>
<keyword evidence="1" id="KW-0472">Membrane</keyword>
<name>A0ABZ2CFF1_9BACI</name>
<accession>A0ABZ2CFF1</accession>
<dbReference type="InterPro" id="IPR010718">
    <property type="entry name" value="DUF1294"/>
</dbReference>
<dbReference type="Pfam" id="PF06961">
    <property type="entry name" value="DUF1294"/>
    <property type="match status" value="1"/>
</dbReference>
<feature type="transmembrane region" description="Helical" evidence="1">
    <location>
        <begin position="64"/>
        <end position="85"/>
    </location>
</feature>
<gene>
    <name evidence="2" type="ORF">R4Z09_05880</name>
</gene>
<evidence type="ECO:0000313" key="3">
    <source>
        <dbReference type="Proteomes" id="UP001357223"/>
    </source>
</evidence>
<feature type="transmembrane region" description="Helical" evidence="1">
    <location>
        <begin position="38"/>
        <end position="58"/>
    </location>
</feature>
<sequence length="86" mass="9802">MEYIVLYFLIINIVGLIIMKVDKQRAIKHQYRISEQTLWAIAIIGGAIGAALGMNIFRHKTKHLSFKIGFPLLAVVDLFLILYNLS</sequence>
<protein>
    <submittedName>
        <fullName evidence="2">DUF1294 domain-containing protein</fullName>
    </submittedName>
</protein>
<dbReference type="Proteomes" id="UP001357223">
    <property type="component" value="Chromosome"/>
</dbReference>
<dbReference type="EMBL" id="CP137640">
    <property type="protein sequence ID" value="WVX82511.1"/>
    <property type="molecule type" value="Genomic_DNA"/>
</dbReference>
<keyword evidence="1" id="KW-0812">Transmembrane</keyword>
<proteinExistence type="predicted"/>
<keyword evidence="3" id="KW-1185">Reference proteome</keyword>
<evidence type="ECO:0000313" key="2">
    <source>
        <dbReference type="EMBL" id="WVX82511.1"/>
    </source>
</evidence>
<organism evidence="2 3">
    <name type="scientific">Niallia oryzisoli</name>
    <dbReference type="NCBI Taxonomy" id="1737571"/>
    <lineage>
        <taxon>Bacteria</taxon>
        <taxon>Bacillati</taxon>
        <taxon>Bacillota</taxon>
        <taxon>Bacilli</taxon>
        <taxon>Bacillales</taxon>
        <taxon>Bacillaceae</taxon>
        <taxon>Niallia</taxon>
    </lineage>
</organism>
<reference evidence="2 3" key="1">
    <citation type="submission" date="2023-10" db="EMBL/GenBank/DDBJ databases">
        <title>Niallia locisalis sp.nov. isolated from a salt pond sample.</title>
        <authorList>
            <person name="Li X.-J."/>
            <person name="Dong L."/>
        </authorList>
    </citation>
    <scope>NUCLEOTIDE SEQUENCE [LARGE SCALE GENOMIC DNA]</scope>
    <source>
        <strain evidence="2 3">DSM 29761</strain>
    </source>
</reference>
<feature type="transmembrane region" description="Helical" evidence="1">
    <location>
        <begin position="6"/>
        <end position="22"/>
    </location>
</feature>
<keyword evidence="1" id="KW-1133">Transmembrane helix</keyword>